<reference evidence="1" key="1">
    <citation type="journal article" date="2015" name="Nature">
        <title>Complex archaea that bridge the gap between prokaryotes and eukaryotes.</title>
        <authorList>
            <person name="Spang A."/>
            <person name="Saw J.H."/>
            <person name="Jorgensen S.L."/>
            <person name="Zaremba-Niedzwiedzka K."/>
            <person name="Martijn J."/>
            <person name="Lind A.E."/>
            <person name="van Eijk R."/>
            <person name="Schleper C."/>
            <person name="Guy L."/>
            <person name="Ettema T.J."/>
        </authorList>
    </citation>
    <scope>NUCLEOTIDE SEQUENCE</scope>
</reference>
<protein>
    <submittedName>
        <fullName evidence="1">Uncharacterized protein</fullName>
    </submittedName>
</protein>
<name>A0A0F9C753_9ZZZZ</name>
<organism evidence="1">
    <name type="scientific">marine sediment metagenome</name>
    <dbReference type="NCBI Taxonomy" id="412755"/>
    <lineage>
        <taxon>unclassified sequences</taxon>
        <taxon>metagenomes</taxon>
        <taxon>ecological metagenomes</taxon>
    </lineage>
</organism>
<evidence type="ECO:0000313" key="1">
    <source>
        <dbReference type="EMBL" id="KKK98284.1"/>
    </source>
</evidence>
<dbReference type="EMBL" id="LAZR01045685">
    <property type="protein sequence ID" value="KKK98284.1"/>
    <property type="molecule type" value="Genomic_DNA"/>
</dbReference>
<gene>
    <name evidence="1" type="ORF">LCGC14_2644270</name>
</gene>
<dbReference type="AlphaFoldDB" id="A0A0F9C753"/>
<sequence>MLNQHLSILLLYKILKGADAFFRFWNAVINLWHNLIFPILPKMVSVTSEDYGPG</sequence>
<comment type="caution">
    <text evidence="1">The sequence shown here is derived from an EMBL/GenBank/DDBJ whole genome shotgun (WGS) entry which is preliminary data.</text>
</comment>
<feature type="non-terminal residue" evidence="1">
    <location>
        <position position="54"/>
    </location>
</feature>
<accession>A0A0F9C753</accession>
<proteinExistence type="predicted"/>